<dbReference type="Gene3D" id="3.40.50.720">
    <property type="entry name" value="NAD(P)-binding Rossmann-like Domain"/>
    <property type="match status" value="1"/>
</dbReference>
<evidence type="ECO:0000313" key="4">
    <source>
        <dbReference type="Proteomes" id="UP000678317"/>
    </source>
</evidence>
<evidence type="ECO:0000313" key="3">
    <source>
        <dbReference type="EMBL" id="MBO3084043.1"/>
    </source>
</evidence>
<dbReference type="PANTHER" id="PTHR43639">
    <property type="entry name" value="OXIDOREDUCTASE, SHORT-CHAIN DEHYDROGENASE/REDUCTASE FAMILY (AFU_ORTHOLOGUE AFUA_5G02870)"/>
    <property type="match status" value="1"/>
</dbReference>
<dbReference type="EMBL" id="JAGFBM010000001">
    <property type="protein sequence ID" value="MBO3084043.1"/>
    <property type="molecule type" value="Genomic_DNA"/>
</dbReference>
<reference evidence="3 4" key="1">
    <citation type="submission" date="2021-03" db="EMBL/GenBank/DDBJ databases">
        <title>novel species in genus Cellulomonas.</title>
        <authorList>
            <person name="Zhang G."/>
        </authorList>
    </citation>
    <scope>NUCLEOTIDE SEQUENCE [LARGE SCALE GENOMIC DNA]</scope>
    <source>
        <strain evidence="4">zg-ZUI188</strain>
    </source>
</reference>
<proteinExistence type="inferred from homology"/>
<gene>
    <name evidence="3" type="ORF">J4035_05265</name>
</gene>
<dbReference type="InterPro" id="IPR002347">
    <property type="entry name" value="SDR_fam"/>
</dbReference>
<sequence length="124" mass="12838">MSSHQAQRPVRGSLPYATAKAAVEGLTRAAAVEHGARQVRVNAVALGSISTARYDALLDASGPVHARDIEEQMRRLHPLGRVGRAQEVAATVAYLLSDAASFVSGAVLPVDGGRAALGLDPEAT</sequence>
<comment type="similarity">
    <text evidence="1">Belongs to the short-chain dehydrogenases/reductases (SDR) family.</text>
</comment>
<keyword evidence="2" id="KW-0560">Oxidoreductase</keyword>
<dbReference type="InterPro" id="IPR020904">
    <property type="entry name" value="Sc_DH/Rdtase_CS"/>
</dbReference>
<organism evidence="3 4">
    <name type="scientific">Cellulomonas fengjieae</name>
    <dbReference type="NCBI Taxonomy" id="2819978"/>
    <lineage>
        <taxon>Bacteria</taxon>
        <taxon>Bacillati</taxon>
        <taxon>Actinomycetota</taxon>
        <taxon>Actinomycetes</taxon>
        <taxon>Micrococcales</taxon>
        <taxon>Cellulomonadaceae</taxon>
        <taxon>Cellulomonas</taxon>
    </lineage>
</organism>
<dbReference type="Pfam" id="PF13561">
    <property type="entry name" value="adh_short_C2"/>
    <property type="match status" value="1"/>
</dbReference>
<dbReference type="PROSITE" id="PS00061">
    <property type="entry name" value="ADH_SHORT"/>
    <property type="match status" value="1"/>
</dbReference>
<keyword evidence="4" id="KW-1185">Reference proteome</keyword>
<evidence type="ECO:0000256" key="1">
    <source>
        <dbReference type="ARBA" id="ARBA00006484"/>
    </source>
</evidence>
<evidence type="ECO:0000256" key="2">
    <source>
        <dbReference type="ARBA" id="ARBA00023002"/>
    </source>
</evidence>
<dbReference type="Proteomes" id="UP000678317">
    <property type="component" value="Unassembled WGS sequence"/>
</dbReference>
<dbReference type="InterPro" id="IPR036291">
    <property type="entry name" value="NAD(P)-bd_dom_sf"/>
</dbReference>
<accession>A0ABS3SE65</accession>
<dbReference type="PRINTS" id="PR00081">
    <property type="entry name" value="GDHRDH"/>
</dbReference>
<comment type="caution">
    <text evidence="3">The sequence shown here is derived from an EMBL/GenBank/DDBJ whole genome shotgun (WGS) entry which is preliminary data.</text>
</comment>
<dbReference type="RefSeq" id="WP_208288862.1">
    <property type="nucleotide sequence ID" value="NZ_CP074404.1"/>
</dbReference>
<dbReference type="SUPFAM" id="SSF51735">
    <property type="entry name" value="NAD(P)-binding Rossmann-fold domains"/>
    <property type="match status" value="1"/>
</dbReference>
<protein>
    <submittedName>
        <fullName evidence="3">SDR family oxidoreductase</fullName>
    </submittedName>
</protein>
<name>A0ABS3SE65_9CELL</name>
<dbReference type="PANTHER" id="PTHR43639:SF1">
    <property type="entry name" value="SHORT-CHAIN DEHYDROGENASE_REDUCTASE FAMILY PROTEIN"/>
    <property type="match status" value="1"/>
</dbReference>